<evidence type="ECO:0000259" key="1">
    <source>
        <dbReference type="Pfam" id="PF13472"/>
    </source>
</evidence>
<feature type="domain" description="SGNH hydrolase-type esterase" evidence="1">
    <location>
        <begin position="11"/>
        <end position="200"/>
    </location>
</feature>
<name>A0A0D0H1P2_9BACL</name>
<dbReference type="PATRIC" id="fig|265546.4.peg.490"/>
<comment type="caution">
    <text evidence="2">The sequence shown here is derived from an EMBL/GenBank/DDBJ whole genome shotgun (WGS) entry which is preliminary data.</text>
</comment>
<keyword evidence="2" id="KW-0378">Hydrolase</keyword>
<dbReference type="Gene3D" id="3.40.50.1110">
    <property type="entry name" value="SGNH hydrolase"/>
    <property type="match status" value="1"/>
</dbReference>
<dbReference type="InterPro" id="IPR036514">
    <property type="entry name" value="SGNH_hydro_sf"/>
</dbReference>
<dbReference type="GO" id="GO:0004622">
    <property type="term" value="F:phosphatidylcholine lysophospholipase activity"/>
    <property type="evidence" value="ECO:0007669"/>
    <property type="project" value="TreeGrafter"/>
</dbReference>
<organism evidence="2 3">
    <name type="scientific">Anoxybacillus ayderensis</name>
    <dbReference type="NCBI Taxonomy" id="265546"/>
    <lineage>
        <taxon>Bacteria</taxon>
        <taxon>Bacillati</taxon>
        <taxon>Bacillota</taxon>
        <taxon>Bacilli</taxon>
        <taxon>Bacillales</taxon>
        <taxon>Anoxybacillaceae</taxon>
        <taxon>Anoxybacillus</taxon>
    </lineage>
</organism>
<dbReference type="Proteomes" id="UP000032047">
    <property type="component" value="Unassembled WGS sequence"/>
</dbReference>
<protein>
    <submittedName>
        <fullName evidence="2">GDSL-like Lipase/Acylhydrolase</fullName>
    </submittedName>
</protein>
<dbReference type="PANTHER" id="PTHR30383">
    <property type="entry name" value="THIOESTERASE 1/PROTEASE 1/LYSOPHOSPHOLIPASE L1"/>
    <property type="match status" value="1"/>
</dbReference>
<gene>
    <name evidence="2" type="ORF">JV16_00472</name>
</gene>
<dbReference type="InterPro" id="IPR051532">
    <property type="entry name" value="Ester_Hydrolysis_Enzymes"/>
</dbReference>
<dbReference type="Pfam" id="PF13472">
    <property type="entry name" value="Lipase_GDSL_2"/>
    <property type="match status" value="1"/>
</dbReference>
<sequence length="224" mass="25703">MRISKGQKLLFIGDSITDCDRAKPEGEGLFGALGTGYVSYVNALLQTVYPELEIRVVNKGISGNTIRDLKARWQEDVMHERPDWVSILIGINDVWRQYDAPFMKEKHVYLDEYEETLRTLVTATKHSVEGIILMSPFYIESNKLDAMRYTMDQYGSVVKKIAQETNSLFVDIQGAFDRLLKFFYPAALAWDRVHPSATGHMVIAQAFLVAINFEWKKNCDNFVY</sequence>
<dbReference type="SUPFAM" id="SSF52266">
    <property type="entry name" value="SGNH hydrolase"/>
    <property type="match status" value="1"/>
</dbReference>
<evidence type="ECO:0000313" key="3">
    <source>
        <dbReference type="Proteomes" id="UP000032047"/>
    </source>
</evidence>
<keyword evidence="3" id="KW-1185">Reference proteome</keyword>
<dbReference type="InterPro" id="IPR013830">
    <property type="entry name" value="SGNH_hydro"/>
</dbReference>
<reference evidence="2 3" key="1">
    <citation type="submission" date="2015-01" db="EMBL/GenBank/DDBJ databases">
        <title>Genome sequence of Anoxybacillus ayderensis strain AB04.</title>
        <authorList>
            <person name="Belduz A.O."/>
            <person name="Canakci S."/>
            <person name="Chan K.-G."/>
            <person name="Kahar U.M."/>
            <person name="Yaakob A.S."/>
            <person name="Chan C.S."/>
            <person name="Goh K.M."/>
        </authorList>
    </citation>
    <scope>NUCLEOTIDE SEQUENCE [LARGE SCALE GENOMIC DNA]</scope>
    <source>
        <strain evidence="2 3">AB04</strain>
    </source>
</reference>
<dbReference type="RefSeq" id="WP_042534088.1">
    <property type="nucleotide sequence ID" value="NZ_JXTG01000002.1"/>
</dbReference>
<accession>A0A0D0H1P2</accession>
<dbReference type="CDD" id="cd01834">
    <property type="entry name" value="SGNH_hydrolase_like_2"/>
    <property type="match status" value="1"/>
</dbReference>
<dbReference type="PANTHER" id="PTHR30383:SF5">
    <property type="entry name" value="SGNH HYDROLASE-TYPE ESTERASE DOMAIN-CONTAINING PROTEIN"/>
    <property type="match status" value="1"/>
</dbReference>
<evidence type="ECO:0000313" key="2">
    <source>
        <dbReference type="EMBL" id="KIP21926.1"/>
    </source>
</evidence>
<proteinExistence type="predicted"/>
<dbReference type="EMBL" id="JXTG01000002">
    <property type="protein sequence ID" value="KIP21926.1"/>
    <property type="molecule type" value="Genomic_DNA"/>
</dbReference>
<dbReference type="AlphaFoldDB" id="A0A0D0H1P2"/>